<feature type="region of interest" description="Disordered" evidence="1">
    <location>
        <begin position="26"/>
        <end position="52"/>
    </location>
</feature>
<evidence type="ECO:0000313" key="3">
    <source>
        <dbReference type="EMBL" id="ORY43631.1"/>
    </source>
</evidence>
<gene>
    <name evidence="3" type="ORF">BCR33DRAFT_717313</name>
</gene>
<evidence type="ECO:0000256" key="2">
    <source>
        <dbReference type="SAM" id="Phobius"/>
    </source>
</evidence>
<dbReference type="Proteomes" id="UP000193642">
    <property type="component" value="Unassembled WGS sequence"/>
</dbReference>
<keyword evidence="2" id="KW-1133">Transmembrane helix</keyword>
<sequence>MSAAQPQSLQPLPSYEAPPYLIAIDVEEGSTSAERRQPTSAPNPTSRSRSRATTLAHLKMTITDSTAARFDEMMPTSIDGLISSQIFSDRMSRINQELMECETFTDYRPFVRSIVLGSSSLVAVVFLFMISDPLYDLICFIVLPGVLLILAAITMRKPKCERVILKHLQAFNQEDGRIKLVWKLTPIGKQYYLYYKGIPLARKIVIQHIYKEGGENEEYLPAYSDGWVLGFGVMKNLMRIWRKWSYGIRTWHCQAINQQS</sequence>
<dbReference type="AlphaFoldDB" id="A0A1Y2C9B5"/>
<protein>
    <submittedName>
        <fullName evidence="3">Uncharacterized protein</fullName>
    </submittedName>
</protein>
<organism evidence="3 4">
    <name type="scientific">Rhizoclosmatium globosum</name>
    <dbReference type="NCBI Taxonomy" id="329046"/>
    <lineage>
        <taxon>Eukaryota</taxon>
        <taxon>Fungi</taxon>
        <taxon>Fungi incertae sedis</taxon>
        <taxon>Chytridiomycota</taxon>
        <taxon>Chytridiomycota incertae sedis</taxon>
        <taxon>Chytridiomycetes</taxon>
        <taxon>Chytridiales</taxon>
        <taxon>Chytriomycetaceae</taxon>
        <taxon>Rhizoclosmatium</taxon>
    </lineage>
</organism>
<feature type="non-terminal residue" evidence="3">
    <location>
        <position position="260"/>
    </location>
</feature>
<keyword evidence="2" id="KW-0472">Membrane</keyword>
<dbReference type="OrthoDB" id="10619787at2759"/>
<feature type="transmembrane region" description="Helical" evidence="2">
    <location>
        <begin position="134"/>
        <end position="153"/>
    </location>
</feature>
<comment type="caution">
    <text evidence="3">The sequence shown here is derived from an EMBL/GenBank/DDBJ whole genome shotgun (WGS) entry which is preliminary data.</text>
</comment>
<accession>A0A1Y2C9B5</accession>
<name>A0A1Y2C9B5_9FUNG</name>
<evidence type="ECO:0000256" key="1">
    <source>
        <dbReference type="SAM" id="MobiDB-lite"/>
    </source>
</evidence>
<proteinExistence type="predicted"/>
<keyword evidence="4" id="KW-1185">Reference proteome</keyword>
<reference evidence="3 4" key="1">
    <citation type="submission" date="2016-07" db="EMBL/GenBank/DDBJ databases">
        <title>Pervasive Adenine N6-methylation of Active Genes in Fungi.</title>
        <authorList>
            <consortium name="DOE Joint Genome Institute"/>
            <person name="Mondo S.J."/>
            <person name="Dannebaum R.O."/>
            <person name="Kuo R.C."/>
            <person name="Labutti K."/>
            <person name="Haridas S."/>
            <person name="Kuo A."/>
            <person name="Salamov A."/>
            <person name="Ahrendt S.R."/>
            <person name="Lipzen A."/>
            <person name="Sullivan W."/>
            <person name="Andreopoulos W.B."/>
            <person name="Clum A."/>
            <person name="Lindquist E."/>
            <person name="Daum C."/>
            <person name="Ramamoorthy G.K."/>
            <person name="Gryganskyi A."/>
            <person name="Culley D."/>
            <person name="Magnuson J.K."/>
            <person name="James T.Y."/>
            <person name="O'Malley M.A."/>
            <person name="Stajich J.E."/>
            <person name="Spatafora J.W."/>
            <person name="Visel A."/>
            <person name="Grigoriev I.V."/>
        </authorList>
    </citation>
    <scope>NUCLEOTIDE SEQUENCE [LARGE SCALE GENOMIC DNA]</scope>
    <source>
        <strain evidence="3 4">JEL800</strain>
    </source>
</reference>
<keyword evidence="2" id="KW-0812">Transmembrane</keyword>
<evidence type="ECO:0000313" key="4">
    <source>
        <dbReference type="Proteomes" id="UP000193642"/>
    </source>
</evidence>
<dbReference type="EMBL" id="MCGO01000024">
    <property type="protein sequence ID" value="ORY43631.1"/>
    <property type="molecule type" value="Genomic_DNA"/>
</dbReference>
<feature type="transmembrane region" description="Helical" evidence="2">
    <location>
        <begin position="109"/>
        <end position="128"/>
    </location>
</feature>
<feature type="compositionally biased region" description="Polar residues" evidence="1">
    <location>
        <begin position="38"/>
        <end position="52"/>
    </location>
</feature>